<accession>A0A2S6FZV0</accession>
<dbReference type="SUPFAM" id="SSF55469">
    <property type="entry name" value="FMN-dependent nitroreductase-like"/>
    <property type="match status" value="1"/>
</dbReference>
<proteinExistence type="inferred from homology"/>
<dbReference type="GO" id="GO:0016491">
    <property type="term" value="F:oxidoreductase activity"/>
    <property type="evidence" value="ECO:0007669"/>
    <property type="project" value="UniProtKB-UniRule"/>
</dbReference>
<name>A0A2S6FZV0_9CLOT</name>
<reference evidence="7 8" key="1">
    <citation type="submission" date="2018-02" db="EMBL/GenBank/DDBJ databases">
        <title>Genomic Encyclopedia of Archaeal and Bacterial Type Strains, Phase II (KMG-II): from individual species to whole genera.</title>
        <authorList>
            <person name="Goeker M."/>
        </authorList>
    </citation>
    <scope>NUCLEOTIDE SEQUENCE [LARGE SCALE GENOMIC DNA]</scope>
    <source>
        <strain evidence="7 8">DSM 15099</strain>
    </source>
</reference>
<comment type="caution">
    <text evidence="7">The sequence shown here is derived from an EMBL/GenBank/DDBJ whole genome shotgun (WGS) entry which is preliminary data.</text>
</comment>
<evidence type="ECO:0000313" key="7">
    <source>
        <dbReference type="EMBL" id="PPK49168.1"/>
    </source>
</evidence>
<dbReference type="PANTHER" id="PTHR43425">
    <property type="entry name" value="OXYGEN-INSENSITIVE NADPH NITROREDUCTASE"/>
    <property type="match status" value="1"/>
</dbReference>
<evidence type="ECO:0000256" key="1">
    <source>
        <dbReference type="ARBA" id="ARBA00008366"/>
    </source>
</evidence>
<evidence type="ECO:0000313" key="8">
    <source>
        <dbReference type="Proteomes" id="UP000239863"/>
    </source>
</evidence>
<comment type="similarity">
    <text evidence="1 5">Belongs to the flavin oxidoreductase frp family.</text>
</comment>
<dbReference type="AlphaFoldDB" id="A0A2S6FZV0"/>
<keyword evidence="5" id="KW-0521">NADP</keyword>
<dbReference type="PIRSF" id="PIRSF005426">
    <property type="entry name" value="Frp"/>
    <property type="match status" value="1"/>
</dbReference>
<dbReference type="EMBL" id="PTIS01000002">
    <property type="protein sequence ID" value="PPK49168.1"/>
    <property type="molecule type" value="Genomic_DNA"/>
</dbReference>
<feature type="domain" description="Nitroreductase" evidence="6">
    <location>
        <begin position="10"/>
        <end position="164"/>
    </location>
</feature>
<dbReference type="OrthoDB" id="9775805at2"/>
<dbReference type="RefSeq" id="WP_104409193.1">
    <property type="nucleotide sequence ID" value="NZ_PTIS01000002.1"/>
</dbReference>
<evidence type="ECO:0000256" key="2">
    <source>
        <dbReference type="ARBA" id="ARBA00022630"/>
    </source>
</evidence>
<gene>
    <name evidence="7" type="ORF">BD821_10281</name>
</gene>
<evidence type="ECO:0000256" key="4">
    <source>
        <dbReference type="ARBA" id="ARBA00023002"/>
    </source>
</evidence>
<organism evidence="7 8">
    <name type="scientific">Clostridium algidicarnis DSM 15099</name>
    <dbReference type="NCBI Taxonomy" id="1121295"/>
    <lineage>
        <taxon>Bacteria</taxon>
        <taxon>Bacillati</taxon>
        <taxon>Bacillota</taxon>
        <taxon>Clostridia</taxon>
        <taxon>Eubacteriales</taxon>
        <taxon>Clostridiaceae</taxon>
        <taxon>Clostridium</taxon>
    </lineage>
</organism>
<dbReference type="InterPro" id="IPR029479">
    <property type="entry name" value="Nitroreductase"/>
</dbReference>
<evidence type="ECO:0000256" key="5">
    <source>
        <dbReference type="PIRNR" id="PIRNR005426"/>
    </source>
</evidence>
<dbReference type="CDD" id="cd02146">
    <property type="entry name" value="NfsA-like"/>
    <property type="match status" value="1"/>
</dbReference>
<dbReference type="InterPro" id="IPR000415">
    <property type="entry name" value="Nitroreductase-like"/>
</dbReference>
<evidence type="ECO:0000256" key="3">
    <source>
        <dbReference type="ARBA" id="ARBA00022643"/>
    </source>
</evidence>
<dbReference type="InterPro" id="IPR016446">
    <property type="entry name" value="Flavin_OxRdtase_Frp"/>
</dbReference>
<keyword evidence="4 5" id="KW-0560">Oxidoreductase</keyword>
<keyword evidence="2 5" id="KW-0285">Flavoprotein</keyword>
<dbReference type="Proteomes" id="UP000239863">
    <property type="component" value="Unassembled WGS sequence"/>
</dbReference>
<sequence length="246" mass="27358">MNEVIKTLLNHRSVRSYSDKAIKKEDIDLIIKAAQQAPSSIDGQQVTIISVEDKEKKYKLSKLVGDQKYIDEAPIFLVFCADFYRAKIAGEITGEKIIITDSQEANLVGAVDVGLAMGNAIAAAESLGLNIVPIGGIRKEPEEVIELLGLPEYVFPMVGLVLGYGEGPSMVKPRFKPEVIFHKERYNKDLLQGIKDYDKVIEDFMTKATGGRDTKSWSEMMSGTYKTIYYPKVKDALEKQGFKGIK</sequence>
<dbReference type="Pfam" id="PF00881">
    <property type="entry name" value="Nitroreductase"/>
    <property type="match status" value="1"/>
</dbReference>
<protein>
    <submittedName>
        <fullName evidence="7">FMN reductase [NAD(P)H]</fullName>
    </submittedName>
</protein>
<evidence type="ECO:0000259" key="6">
    <source>
        <dbReference type="Pfam" id="PF00881"/>
    </source>
</evidence>
<dbReference type="Gene3D" id="3.40.109.10">
    <property type="entry name" value="NADH Oxidase"/>
    <property type="match status" value="1"/>
</dbReference>
<dbReference type="PANTHER" id="PTHR43425:SF2">
    <property type="entry name" value="OXYGEN-INSENSITIVE NADPH NITROREDUCTASE"/>
    <property type="match status" value="1"/>
</dbReference>
<keyword evidence="3 5" id="KW-0288">FMN</keyword>